<evidence type="ECO:0000256" key="2">
    <source>
        <dbReference type="ARBA" id="ARBA00022448"/>
    </source>
</evidence>
<proteinExistence type="inferred from homology"/>
<reference evidence="5" key="1">
    <citation type="submission" date="2020-06" db="EMBL/GenBank/DDBJ databases">
        <title>Draft genome of Bugula neritina, a colonial animal packing powerful symbionts and potential medicines.</title>
        <authorList>
            <person name="Rayko M."/>
        </authorList>
    </citation>
    <scope>NUCLEOTIDE SEQUENCE [LARGE SCALE GENOMIC DNA]</scope>
    <source>
        <strain evidence="5">Kwan_BN1</strain>
    </source>
</reference>
<dbReference type="PANTHER" id="PTHR21292:SF1">
    <property type="entry name" value="EXOCYST COMPLEX COMPONENT 3"/>
    <property type="match status" value="1"/>
</dbReference>
<evidence type="ECO:0000256" key="3">
    <source>
        <dbReference type="ARBA" id="ARBA00022483"/>
    </source>
</evidence>
<dbReference type="GO" id="GO:0051601">
    <property type="term" value="P:exocyst localization"/>
    <property type="evidence" value="ECO:0007669"/>
    <property type="project" value="TreeGrafter"/>
</dbReference>
<gene>
    <name evidence="5" type="ORF">EB796_015944</name>
</gene>
<keyword evidence="4" id="KW-0175">Coiled coil</keyword>
<protein>
    <submittedName>
        <fullName evidence="5">EXOC3</fullName>
    </submittedName>
</protein>
<evidence type="ECO:0000256" key="1">
    <source>
        <dbReference type="ARBA" id="ARBA00009447"/>
    </source>
</evidence>
<evidence type="ECO:0000313" key="5">
    <source>
        <dbReference type="EMBL" id="KAF6025693.1"/>
    </source>
</evidence>
<dbReference type="GO" id="GO:0006887">
    <property type="term" value="P:exocytosis"/>
    <property type="evidence" value="ECO:0007669"/>
    <property type="project" value="UniProtKB-KW"/>
</dbReference>
<evidence type="ECO:0000313" key="6">
    <source>
        <dbReference type="Proteomes" id="UP000593567"/>
    </source>
</evidence>
<keyword evidence="6" id="KW-1185">Reference proteome</keyword>
<dbReference type="GO" id="GO:0000149">
    <property type="term" value="F:SNARE binding"/>
    <property type="evidence" value="ECO:0007669"/>
    <property type="project" value="TreeGrafter"/>
</dbReference>
<evidence type="ECO:0000256" key="4">
    <source>
        <dbReference type="SAM" id="Coils"/>
    </source>
</evidence>
<sequence>MDQQRGDVEMERLERQTRENSIKQVAALLQRPDQLERVELLKKKYVRKKAAADAHLKNAVQSQLGDVKTGLNQLRSCLEDIKVVKQNLSDIHTIYHSVSGLKDKLVNLSHESAKHHQLAASVESLKHVANVPETVFATKELIEEGKLLQAHRNLADLEASRDQLLLELHRQMNRSANPDPKNENDAKMIEGYFSKVQELSENLGKQLWLLLGRTLITVRKEPTIIVSALRIIERECRMDEDWKKRYELYKFMPADRPKKWREKAINVLNDAVENRLEGCQLEERDQHKMWLVRHLEIIRRLTIDDLKVVKSLCEPCFPETFDIVRTYVKMYHTAISQHLLNVIERGLEGNEIVSLLSWITTYYSEELMGHRGLQIQEGDLGPLLSIDVIESLQDRYINTLRNNITEWMSNSMTTDKKDWYKEEEPETDGKGFYVTQLPVILFQIVDQNMQVSQLLGSGVTPKVLDLVLTEISNFANIYEDELKKYKEAHLKERSQPRFYIQYMSANVNNCDTLGESTKQLKSKYAESRGPVDQLYGAQDRDRYHTITNQFLQVADYGCLFLKEEVFLDVGEYIQNILTRKWLENEGDVDTICATVEDYYHDFKHLRPTIINDYPDVKAEQLVSLLQLRGDTGKSEAQQLVNNALADRGSTSMKKGILSRV</sequence>
<dbReference type="InterPro" id="IPR042532">
    <property type="entry name" value="EXOC3/Sec6_C"/>
</dbReference>
<dbReference type="OrthoDB" id="10047020at2759"/>
<keyword evidence="3" id="KW-0268">Exocytosis</keyword>
<dbReference type="Proteomes" id="UP000593567">
    <property type="component" value="Unassembled WGS sequence"/>
</dbReference>
<dbReference type="AlphaFoldDB" id="A0A7J7JIP1"/>
<feature type="coiled-coil region" evidence="4">
    <location>
        <begin position="147"/>
        <end position="174"/>
    </location>
</feature>
<dbReference type="EMBL" id="VXIV02002437">
    <property type="protein sequence ID" value="KAF6025693.1"/>
    <property type="molecule type" value="Genomic_DNA"/>
</dbReference>
<dbReference type="GO" id="GO:0000145">
    <property type="term" value="C:exocyst"/>
    <property type="evidence" value="ECO:0007669"/>
    <property type="project" value="InterPro"/>
</dbReference>
<keyword evidence="2" id="KW-0813">Transport</keyword>
<comment type="caution">
    <text evidence="5">The sequence shown here is derived from an EMBL/GenBank/DDBJ whole genome shotgun (WGS) entry which is preliminary data.</text>
</comment>
<dbReference type="Gene3D" id="1.10.357.70">
    <property type="entry name" value="Exocyst complex component Sec6, C-terminal domain"/>
    <property type="match status" value="2"/>
</dbReference>
<dbReference type="Pfam" id="PF06046">
    <property type="entry name" value="Sec6"/>
    <property type="match status" value="1"/>
</dbReference>
<dbReference type="PANTHER" id="PTHR21292">
    <property type="entry name" value="EXOCYST COMPLEX COMPONENT SEC6-RELATED"/>
    <property type="match status" value="1"/>
</dbReference>
<name>A0A7J7JIP1_BUGNE</name>
<accession>A0A7J7JIP1</accession>
<organism evidence="5 6">
    <name type="scientific">Bugula neritina</name>
    <name type="common">Brown bryozoan</name>
    <name type="synonym">Sertularia neritina</name>
    <dbReference type="NCBI Taxonomy" id="10212"/>
    <lineage>
        <taxon>Eukaryota</taxon>
        <taxon>Metazoa</taxon>
        <taxon>Spiralia</taxon>
        <taxon>Lophotrochozoa</taxon>
        <taxon>Bryozoa</taxon>
        <taxon>Gymnolaemata</taxon>
        <taxon>Cheilostomatida</taxon>
        <taxon>Flustrina</taxon>
        <taxon>Buguloidea</taxon>
        <taxon>Bugulidae</taxon>
        <taxon>Bugula</taxon>
    </lineage>
</organism>
<dbReference type="Gene3D" id="1.10.357.50">
    <property type="match status" value="1"/>
</dbReference>
<comment type="similarity">
    <text evidence="1">Belongs to the SEC6 family.</text>
</comment>
<dbReference type="InterPro" id="IPR010326">
    <property type="entry name" value="EXOC3/Sec6"/>
</dbReference>